<comment type="function">
    <text evidence="1">General regulator of phagocytosis. Required to uptake Gram negative bacterium by macrophages.</text>
</comment>
<keyword evidence="8" id="KW-0496">Mitochondrion</keyword>
<keyword evidence="9 11" id="KW-0472">Membrane</keyword>
<evidence type="ECO:0000256" key="5">
    <source>
        <dbReference type="ARBA" id="ARBA00022692"/>
    </source>
</evidence>
<feature type="region of interest" description="Disordered" evidence="10">
    <location>
        <begin position="262"/>
        <end position="288"/>
    </location>
</feature>
<keyword evidence="13" id="KW-1185">Reference proteome</keyword>
<keyword evidence="7" id="KW-0333">Golgi apparatus</keyword>
<dbReference type="EMBL" id="CAIIXF020000010">
    <property type="protein sequence ID" value="CAH1796034.1"/>
    <property type="molecule type" value="Genomic_DNA"/>
</dbReference>
<protein>
    <submittedName>
        <fullName evidence="12">Uncharacterized protein</fullName>
    </submittedName>
</protein>
<proteinExistence type="predicted"/>
<dbReference type="GO" id="GO:0005739">
    <property type="term" value="C:mitochondrion"/>
    <property type="evidence" value="ECO:0007669"/>
    <property type="project" value="UniProtKB-SubCell"/>
</dbReference>
<evidence type="ECO:0000256" key="2">
    <source>
        <dbReference type="ARBA" id="ARBA00004167"/>
    </source>
</evidence>
<evidence type="ECO:0000256" key="6">
    <source>
        <dbReference type="ARBA" id="ARBA00022989"/>
    </source>
</evidence>
<comment type="subcellular location">
    <subcellularLocation>
        <location evidence="4">Golgi apparatus</location>
    </subcellularLocation>
    <subcellularLocation>
        <location evidence="2">Membrane</location>
        <topology evidence="2">Single-pass membrane protein</topology>
    </subcellularLocation>
    <subcellularLocation>
        <location evidence="3">Mitochondrion</location>
    </subcellularLocation>
</comment>
<dbReference type="AlphaFoldDB" id="A0A8J1XTD4"/>
<reference evidence="12" key="1">
    <citation type="submission" date="2022-03" db="EMBL/GenBank/DDBJ databases">
        <authorList>
            <person name="Martin C."/>
        </authorList>
    </citation>
    <scope>NUCLEOTIDE SEQUENCE</scope>
</reference>
<evidence type="ECO:0000256" key="11">
    <source>
        <dbReference type="SAM" id="Phobius"/>
    </source>
</evidence>
<dbReference type="PANTHER" id="PTHR21425:SF2">
    <property type="entry name" value="PROTEIN C1ORF43"/>
    <property type="match status" value="1"/>
</dbReference>
<dbReference type="OrthoDB" id="5960253at2759"/>
<evidence type="ECO:0000256" key="3">
    <source>
        <dbReference type="ARBA" id="ARBA00004173"/>
    </source>
</evidence>
<feature type="compositionally biased region" description="Low complexity" evidence="10">
    <location>
        <begin position="264"/>
        <end position="278"/>
    </location>
</feature>
<feature type="compositionally biased region" description="Basic and acidic residues" evidence="10">
    <location>
        <begin position="279"/>
        <end position="288"/>
    </location>
</feature>
<feature type="transmembrane region" description="Helical" evidence="11">
    <location>
        <begin position="14"/>
        <end position="32"/>
    </location>
</feature>
<evidence type="ECO:0000256" key="7">
    <source>
        <dbReference type="ARBA" id="ARBA00023034"/>
    </source>
</evidence>
<evidence type="ECO:0000256" key="8">
    <source>
        <dbReference type="ARBA" id="ARBA00023128"/>
    </source>
</evidence>
<keyword evidence="6 11" id="KW-1133">Transmembrane helix</keyword>
<gene>
    <name evidence="12" type="ORF">OFUS_LOCUS20489</name>
</gene>
<keyword evidence="5 11" id="KW-0812">Transmembrane</keyword>
<evidence type="ECO:0000313" key="13">
    <source>
        <dbReference type="Proteomes" id="UP000749559"/>
    </source>
</evidence>
<accession>A0A8J1XTD4</accession>
<evidence type="ECO:0000256" key="10">
    <source>
        <dbReference type="SAM" id="MobiDB-lite"/>
    </source>
</evidence>
<dbReference type="PANTHER" id="PTHR21425">
    <property type="entry name" value="NICE-3"/>
    <property type="match status" value="1"/>
</dbReference>
<organism evidence="12 13">
    <name type="scientific">Owenia fusiformis</name>
    <name type="common">Polychaete worm</name>
    <dbReference type="NCBI Taxonomy" id="6347"/>
    <lineage>
        <taxon>Eukaryota</taxon>
        <taxon>Metazoa</taxon>
        <taxon>Spiralia</taxon>
        <taxon>Lophotrochozoa</taxon>
        <taxon>Annelida</taxon>
        <taxon>Polychaeta</taxon>
        <taxon>Sedentaria</taxon>
        <taxon>Canalipalpata</taxon>
        <taxon>Sabellida</taxon>
        <taxon>Oweniida</taxon>
        <taxon>Oweniidae</taxon>
        <taxon>Owenia</taxon>
    </lineage>
</organism>
<sequence length="288" mass="32487">MSTEAEIQLPLKSVVLFIACGALFFLLVFLFVKRQISRFTLRSAKVPYIGLGTGAPKSLKNEIERRLNRIPNICFEPKAFSHKLEESLQDDIKNGRCTYIYRMKAVDAIAFLDEELSECEPEVKRNLSVTLKEALLELKLKNTGPLHGAKFETIEALSSCYNHARYGVEEFGLNNYKRFMDLLSEIIFCIRSHSETSANGDHEVPTQVPVTHLQHIHDIDNDNVIAGPRISGKSAESINLIDIDGDKQVRFLHNRGSLKQGFQRLRSSSSSNSSLSSQESRRQDESTV</sequence>
<dbReference type="Pfam" id="PF07406">
    <property type="entry name" value="NICE-3"/>
    <property type="match status" value="1"/>
</dbReference>
<dbReference type="Proteomes" id="UP000749559">
    <property type="component" value="Unassembled WGS sequence"/>
</dbReference>
<comment type="caution">
    <text evidence="12">The sequence shown here is derived from an EMBL/GenBank/DDBJ whole genome shotgun (WGS) entry which is preliminary data.</text>
</comment>
<dbReference type="GO" id="GO:0016020">
    <property type="term" value="C:membrane"/>
    <property type="evidence" value="ECO:0007669"/>
    <property type="project" value="UniProtKB-SubCell"/>
</dbReference>
<evidence type="ECO:0000256" key="9">
    <source>
        <dbReference type="ARBA" id="ARBA00023136"/>
    </source>
</evidence>
<evidence type="ECO:0000256" key="4">
    <source>
        <dbReference type="ARBA" id="ARBA00004555"/>
    </source>
</evidence>
<name>A0A8J1XTD4_OWEFU</name>
<dbReference type="GO" id="GO:0005794">
    <property type="term" value="C:Golgi apparatus"/>
    <property type="evidence" value="ECO:0007669"/>
    <property type="project" value="UniProtKB-SubCell"/>
</dbReference>
<evidence type="ECO:0000313" key="12">
    <source>
        <dbReference type="EMBL" id="CAH1796034.1"/>
    </source>
</evidence>
<dbReference type="InterPro" id="IPR010876">
    <property type="entry name" value="C1orf43"/>
</dbReference>
<evidence type="ECO:0000256" key="1">
    <source>
        <dbReference type="ARBA" id="ARBA00002620"/>
    </source>
</evidence>